<evidence type="ECO:0000256" key="10">
    <source>
        <dbReference type="ARBA" id="ARBA00049359"/>
    </source>
</evidence>
<evidence type="ECO:0000256" key="8">
    <source>
        <dbReference type="ARBA" id="ARBA00031282"/>
    </source>
</evidence>
<dbReference type="AlphaFoldDB" id="A0A2I7N4Z3"/>
<dbReference type="RefSeq" id="WP_102950821.1">
    <property type="nucleotide sequence ID" value="NZ_CP024847.1"/>
</dbReference>
<keyword evidence="6" id="KW-0266">Ethylene biosynthesis</keyword>
<comment type="cofactor">
    <cofactor evidence="1">
        <name>Fe(2+)</name>
        <dbReference type="ChEBI" id="CHEBI:29033"/>
    </cofactor>
</comment>
<proteinExistence type="inferred from homology"/>
<dbReference type="EC" id="1.14.20.7" evidence="3"/>
<comment type="catalytic activity">
    <reaction evidence="9">
        <text>2-oxoglutarate + O2 + 2 H(+) = ethene + 3 CO2 + H2O</text>
        <dbReference type="Rhea" id="RHEA:31523"/>
        <dbReference type="ChEBI" id="CHEBI:15377"/>
        <dbReference type="ChEBI" id="CHEBI:15378"/>
        <dbReference type="ChEBI" id="CHEBI:15379"/>
        <dbReference type="ChEBI" id="CHEBI:16526"/>
        <dbReference type="ChEBI" id="CHEBI:16810"/>
        <dbReference type="ChEBI" id="CHEBI:18153"/>
        <dbReference type="EC" id="1.13.12.19"/>
    </reaction>
</comment>
<evidence type="ECO:0000256" key="11">
    <source>
        <dbReference type="RuleBase" id="RU003682"/>
    </source>
</evidence>
<dbReference type="Pfam" id="PF14226">
    <property type="entry name" value="DIOX_N"/>
    <property type="match status" value="1"/>
</dbReference>
<dbReference type="PANTHER" id="PTHR47990">
    <property type="entry name" value="2-OXOGLUTARATE (2OG) AND FE(II)-DEPENDENT OXYGENASE SUPERFAMILY PROTEIN-RELATED"/>
    <property type="match status" value="1"/>
</dbReference>
<dbReference type="KEGG" id="nba:CUN60_04195"/>
<evidence type="ECO:0000313" key="13">
    <source>
        <dbReference type="EMBL" id="AUR51522.1"/>
    </source>
</evidence>
<dbReference type="SUPFAM" id="SSF51197">
    <property type="entry name" value="Clavaminate synthase-like"/>
    <property type="match status" value="1"/>
</dbReference>
<comment type="similarity">
    <text evidence="11">Belongs to the iron/ascorbate-dependent oxidoreductase family.</text>
</comment>
<dbReference type="Gene3D" id="2.60.120.330">
    <property type="entry name" value="B-lactam Antibiotic, Isopenicillin N Synthase, Chain"/>
    <property type="match status" value="1"/>
</dbReference>
<dbReference type="InterPro" id="IPR026992">
    <property type="entry name" value="DIOX_N"/>
</dbReference>
<name>A0A2I7N4Z3_9NEIS</name>
<dbReference type="InterPro" id="IPR005123">
    <property type="entry name" value="Oxoglu/Fe-dep_dioxygenase_dom"/>
</dbReference>
<dbReference type="InterPro" id="IPR050231">
    <property type="entry name" value="Iron_ascorbate_oxido_reductase"/>
</dbReference>
<reference evidence="14" key="1">
    <citation type="submission" date="2017-11" db="EMBL/GenBank/DDBJ databases">
        <authorList>
            <person name="Chan K.G."/>
            <person name="Lee L.S."/>
        </authorList>
    </citation>
    <scope>NUCLEOTIDE SEQUENCE [LARGE SCALE GENOMIC DNA]</scope>
    <source>
        <strain evidence="14">DSM 100970</strain>
    </source>
</reference>
<comment type="catalytic activity">
    <reaction evidence="10">
        <text>L-arginine + 2-oxoglutarate + O2 = guanidine + L-glutamate 5-semialdehyde + succinate + CO2</text>
        <dbReference type="Rhea" id="RHEA:31535"/>
        <dbReference type="ChEBI" id="CHEBI:15379"/>
        <dbReference type="ChEBI" id="CHEBI:16526"/>
        <dbReference type="ChEBI" id="CHEBI:16810"/>
        <dbReference type="ChEBI" id="CHEBI:30031"/>
        <dbReference type="ChEBI" id="CHEBI:30087"/>
        <dbReference type="ChEBI" id="CHEBI:32682"/>
        <dbReference type="ChEBI" id="CHEBI:58066"/>
        <dbReference type="EC" id="1.14.20.7"/>
    </reaction>
</comment>
<dbReference type="GO" id="GO:0009693">
    <property type="term" value="P:ethylene biosynthetic process"/>
    <property type="evidence" value="ECO:0007669"/>
    <property type="project" value="UniProtKB-KW"/>
</dbReference>
<dbReference type="InterPro" id="IPR027443">
    <property type="entry name" value="IPNS-like_sf"/>
</dbReference>
<evidence type="ECO:0000256" key="2">
    <source>
        <dbReference type="ARBA" id="ARBA00004767"/>
    </source>
</evidence>
<dbReference type="InterPro" id="IPR044861">
    <property type="entry name" value="IPNS-like_FE2OG_OXY"/>
</dbReference>
<dbReference type="PROSITE" id="PS51471">
    <property type="entry name" value="FE2OG_OXY"/>
    <property type="match status" value="1"/>
</dbReference>
<evidence type="ECO:0000256" key="4">
    <source>
        <dbReference type="ARBA" id="ARBA00012531"/>
    </source>
</evidence>
<organism evidence="13 14">
    <name type="scientific">Aquella oligotrophica</name>
    <dbReference type="NCBI Taxonomy" id="2067065"/>
    <lineage>
        <taxon>Bacteria</taxon>
        <taxon>Pseudomonadati</taxon>
        <taxon>Pseudomonadota</taxon>
        <taxon>Betaproteobacteria</taxon>
        <taxon>Neisseriales</taxon>
        <taxon>Neisseriaceae</taxon>
        <taxon>Aquella</taxon>
    </lineage>
</organism>
<dbReference type="GO" id="GO:0046872">
    <property type="term" value="F:metal ion binding"/>
    <property type="evidence" value="ECO:0007669"/>
    <property type="project" value="UniProtKB-KW"/>
</dbReference>
<evidence type="ECO:0000256" key="5">
    <source>
        <dbReference type="ARBA" id="ARBA00019045"/>
    </source>
</evidence>
<evidence type="ECO:0000256" key="6">
    <source>
        <dbReference type="ARBA" id="ARBA00022666"/>
    </source>
</evidence>
<protein>
    <recommendedName>
        <fullName evidence="5">2-oxoglutarate-dependent ethylene/succinate-forming enzyme</fullName>
        <ecNumber evidence="4">1.13.12.19</ecNumber>
        <ecNumber evidence="3">1.14.20.7</ecNumber>
    </recommendedName>
    <alternativeName>
        <fullName evidence="7">2-oxoglutarate dioxygenase (ethylene-forming)</fullName>
    </alternativeName>
    <alternativeName>
        <fullName evidence="8">2-oxoglutarate/L-arginine monooxygenase/decarboxylase (succinate-forming)</fullName>
    </alternativeName>
</protein>
<evidence type="ECO:0000256" key="7">
    <source>
        <dbReference type="ARBA" id="ARBA00031011"/>
    </source>
</evidence>
<keyword evidence="14" id="KW-1185">Reference proteome</keyword>
<dbReference type="OrthoDB" id="21825at2"/>
<keyword evidence="11" id="KW-0408">Iron</keyword>
<keyword evidence="11" id="KW-0479">Metal-binding</keyword>
<evidence type="ECO:0000259" key="12">
    <source>
        <dbReference type="PROSITE" id="PS51471"/>
    </source>
</evidence>
<evidence type="ECO:0000256" key="1">
    <source>
        <dbReference type="ARBA" id="ARBA00001954"/>
    </source>
</evidence>
<evidence type="ECO:0000256" key="3">
    <source>
        <dbReference type="ARBA" id="ARBA00012293"/>
    </source>
</evidence>
<gene>
    <name evidence="13" type="ORF">CUN60_04195</name>
</gene>
<dbReference type="GO" id="GO:0102276">
    <property type="term" value="F:2-oxoglutarate oxygenase/decarboxylase (ethylene-forming) activity"/>
    <property type="evidence" value="ECO:0007669"/>
    <property type="project" value="UniProtKB-EC"/>
</dbReference>
<sequence>MHVAQVDFKSANASPEFAKSLKETGFAVIKNHPIDTQLMADVFNEWKEFFASDYKMNYVYKNDTQDGLFPMNVSEKAVGYSVKDIKEFYHYYTWGQYPKELSNKTKDLYQQMNLVAVTLLNWVEENLPEDIRKSLSEPLTSMINGSNQTLMRILHYPPLTGNEEKGAVRAGAHGDINLLTVLVAASQSGLQVKGSDDKWYDVPADPGMLAINIGDMLETATNGFYKSTLHQVINPLDDSRHLSRYSIPLFLHPRPDVRLSSSKTAGEFLEERLRALGIKK</sequence>
<evidence type="ECO:0000256" key="9">
    <source>
        <dbReference type="ARBA" id="ARBA00047725"/>
    </source>
</evidence>
<dbReference type="EMBL" id="CP024847">
    <property type="protein sequence ID" value="AUR51522.1"/>
    <property type="molecule type" value="Genomic_DNA"/>
</dbReference>
<comment type="pathway">
    <text evidence="2">Alkene biosynthesis; ethylene biosynthesis via 2-oxoglutarate.</text>
</comment>
<evidence type="ECO:0000313" key="14">
    <source>
        <dbReference type="Proteomes" id="UP000236655"/>
    </source>
</evidence>
<feature type="domain" description="Fe2OG dioxygenase" evidence="12">
    <location>
        <begin position="145"/>
        <end position="253"/>
    </location>
</feature>
<dbReference type="EC" id="1.13.12.19" evidence="4"/>
<dbReference type="Pfam" id="PF03171">
    <property type="entry name" value="2OG-FeII_Oxy"/>
    <property type="match status" value="1"/>
</dbReference>
<keyword evidence="11" id="KW-0560">Oxidoreductase</keyword>
<accession>A0A2I7N4Z3</accession>
<dbReference type="Proteomes" id="UP000236655">
    <property type="component" value="Chromosome"/>
</dbReference>